<keyword evidence="3" id="KW-0396">Initiation factor</keyword>
<organism evidence="3 4">
    <name type="scientific">Pseudomonas quercus</name>
    <dbReference type="NCBI Taxonomy" id="2722792"/>
    <lineage>
        <taxon>Bacteria</taxon>
        <taxon>Pseudomonadati</taxon>
        <taxon>Pseudomonadota</taxon>
        <taxon>Gammaproteobacteria</taxon>
        <taxon>Pseudomonadales</taxon>
        <taxon>Pseudomonadaceae</taxon>
        <taxon>Pseudomonas</taxon>
    </lineage>
</organism>
<evidence type="ECO:0000313" key="4">
    <source>
        <dbReference type="Proteomes" id="UP000746535"/>
    </source>
</evidence>
<comment type="caution">
    <text evidence="3">The sequence shown here is derived from an EMBL/GenBank/DDBJ whole genome shotgun (WGS) entry which is preliminary data.</text>
</comment>
<evidence type="ECO:0000256" key="1">
    <source>
        <dbReference type="SAM" id="MobiDB-lite"/>
    </source>
</evidence>
<evidence type="ECO:0000313" key="3">
    <source>
        <dbReference type="EMBL" id="NJO99403.1"/>
    </source>
</evidence>
<keyword evidence="3" id="KW-0648">Protein biosynthesis</keyword>
<dbReference type="GO" id="GO:0003743">
    <property type="term" value="F:translation initiation factor activity"/>
    <property type="evidence" value="ECO:0007669"/>
    <property type="project" value="UniProtKB-KW"/>
</dbReference>
<proteinExistence type="predicted"/>
<feature type="compositionally biased region" description="Basic residues" evidence="1">
    <location>
        <begin position="65"/>
        <end position="90"/>
    </location>
</feature>
<keyword evidence="4" id="KW-1185">Reference proteome</keyword>
<accession>A0ABX0YAV1</accession>
<sequence length="185" mass="19308">MNHFKCLLGLSCVLVTSLIAGPAPAATPEPFVLGAPVPLPATIPAAPKTGAKRPGATLKAAAKASPKKASKAAAKASKRTGRVAAKSRSRKSSDAIASDIPPAKIDLTLPKDMVNQLQPPGKPTAAKPAQASVDGKPLLPSLFNDKSSAEPFELNGRLLTNEMDLQLRNERRDVEGAALDFKFKQ</sequence>
<feature type="region of interest" description="Disordered" evidence="1">
    <location>
        <begin position="44"/>
        <end position="100"/>
    </location>
</feature>
<feature type="signal peptide" evidence="2">
    <location>
        <begin position="1"/>
        <end position="25"/>
    </location>
</feature>
<keyword evidence="2" id="KW-0732">Signal</keyword>
<dbReference type="Proteomes" id="UP000746535">
    <property type="component" value="Unassembled WGS sequence"/>
</dbReference>
<gene>
    <name evidence="3" type="ORF">HBH25_00780</name>
</gene>
<evidence type="ECO:0000256" key="2">
    <source>
        <dbReference type="SAM" id="SignalP"/>
    </source>
</evidence>
<dbReference type="EMBL" id="JAAVJI010000001">
    <property type="protein sequence ID" value="NJO99403.1"/>
    <property type="molecule type" value="Genomic_DNA"/>
</dbReference>
<dbReference type="RefSeq" id="WP_168080532.1">
    <property type="nucleotide sequence ID" value="NZ_JAAVJI010000001.1"/>
</dbReference>
<reference evidence="3 4" key="1">
    <citation type="submission" date="2020-03" db="EMBL/GenBank/DDBJ databases">
        <authorList>
            <person name="Wang L."/>
            <person name="He N."/>
            <person name="Li Y."/>
            <person name="Fang Y."/>
            <person name="Zhang F."/>
        </authorList>
    </citation>
    <scope>NUCLEOTIDE SEQUENCE [LARGE SCALE GENOMIC DNA]</scope>
    <source>
        <strain evidence="4">hsmgli-8</strain>
    </source>
</reference>
<protein>
    <submittedName>
        <fullName evidence="3">Translation initiation factor 2</fullName>
    </submittedName>
</protein>
<name>A0ABX0YAV1_9PSED</name>
<feature type="chain" id="PRO_5046010826" evidence="2">
    <location>
        <begin position="26"/>
        <end position="185"/>
    </location>
</feature>